<comment type="similarity">
    <text evidence="2">Belongs to the PheA/TfdB FAD monooxygenase family.</text>
</comment>
<dbReference type="InterPro" id="IPR036188">
    <property type="entry name" value="FAD/NAD-bd_sf"/>
</dbReference>
<reference evidence="6" key="2">
    <citation type="submission" date="2021-08" db="EMBL/GenBank/DDBJ databases">
        <authorList>
            <person name="Tani A."/>
            <person name="Ola A."/>
            <person name="Ogura Y."/>
            <person name="Katsura K."/>
            <person name="Hayashi T."/>
        </authorList>
    </citation>
    <scope>NUCLEOTIDE SEQUENCE</scope>
    <source>
        <strain evidence="6">JCM 32048</strain>
    </source>
</reference>
<feature type="domain" description="FAD-binding" evidence="5">
    <location>
        <begin position="12"/>
        <end position="343"/>
    </location>
</feature>
<dbReference type="Gene3D" id="3.50.50.60">
    <property type="entry name" value="FAD/NAD(P)-binding domain"/>
    <property type="match status" value="1"/>
</dbReference>
<dbReference type="Gene3D" id="3.30.70.2450">
    <property type="match status" value="1"/>
</dbReference>
<dbReference type="SUPFAM" id="SSF52833">
    <property type="entry name" value="Thioredoxin-like"/>
    <property type="match status" value="1"/>
</dbReference>
<dbReference type="InterPro" id="IPR002938">
    <property type="entry name" value="FAD-bd"/>
</dbReference>
<dbReference type="GO" id="GO:0071949">
    <property type="term" value="F:FAD binding"/>
    <property type="evidence" value="ECO:0007669"/>
    <property type="project" value="InterPro"/>
</dbReference>
<sequence length="575" mass="61871">MTRTAASPGYDAEVIVVGAGPVGLTTGCALRHHGVSCLLLEQRTEVKAYSRANNLWARPQELLASVGLRDVLAENAYAIHTINFFVNGTPTAPIPIADVASPYPKVLYSGQDVIERTLVSAFEARGGRLDRGCTVIDLAQDEAGVTVVFRRGEDAPDERRRGRYLVAADGARSAIRPLLGLDFAPERFANCMNRQVDARLSWRRSMEPDQLWFFYYERGFAGVMPVWGGYHRLFFLADDTGVPDRDPTLDEIQAVAREVTGDDTLTLTDPQWLTHSRFDHGVSPGYARGRVFLAGDAGHLSLPVGGQGMNAGLHDAVEIAWRLSMTLRGEAAPVVLESYDGERGGEHARLSAQQARGFRWTVYRGPVTDAALGLAAKALPNLGSLLQGTDDMQQMAVAYPTGSLNEDRLSGLTTLLRPGPKPGERAPDAEVTAGGETSTLFRFLTNPDGWTTGWTLLCFDGRSPSARGALLAAVDAVVPWPWVRPRLVLAGPMIEGADAPVLSDLDGRAHGAYGLEGRPALVLVRPDGHIGFRADAGRIDHLVAYCRRVFGPAAGDAEAIAARREPTAAVSGPAH</sequence>
<dbReference type="EMBL" id="BPQJ01000043">
    <property type="protein sequence ID" value="GJD65612.1"/>
    <property type="molecule type" value="Genomic_DNA"/>
</dbReference>
<proteinExistence type="inferred from homology"/>
<evidence type="ECO:0000313" key="7">
    <source>
        <dbReference type="Proteomes" id="UP001055286"/>
    </source>
</evidence>
<name>A0AA37HH14_9HYPH</name>
<evidence type="ECO:0000256" key="4">
    <source>
        <dbReference type="ARBA" id="ARBA00022827"/>
    </source>
</evidence>
<dbReference type="PANTHER" id="PTHR43004">
    <property type="entry name" value="TRK SYSTEM POTASSIUM UPTAKE PROTEIN"/>
    <property type="match status" value="1"/>
</dbReference>
<dbReference type="PROSITE" id="PS51257">
    <property type="entry name" value="PROKAR_LIPOPROTEIN"/>
    <property type="match status" value="1"/>
</dbReference>
<organism evidence="6 7">
    <name type="scientific">Methylobacterium frigidaeris</name>
    <dbReference type="NCBI Taxonomy" id="2038277"/>
    <lineage>
        <taxon>Bacteria</taxon>
        <taxon>Pseudomonadati</taxon>
        <taxon>Pseudomonadota</taxon>
        <taxon>Alphaproteobacteria</taxon>
        <taxon>Hyphomicrobiales</taxon>
        <taxon>Methylobacteriaceae</taxon>
        <taxon>Methylobacterium</taxon>
    </lineage>
</organism>
<comment type="cofactor">
    <cofactor evidence="1">
        <name>FAD</name>
        <dbReference type="ChEBI" id="CHEBI:57692"/>
    </cofactor>
</comment>
<evidence type="ECO:0000256" key="2">
    <source>
        <dbReference type="ARBA" id="ARBA00007801"/>
    </source>
</evidence>
<comment type="caution">
    <text evidence="6">The sequence shown here is derived from an EMBL/GenBank/DDBJ whole genome shotgun (WGS) entry which is preliminary data.</text>
</comment>
<evidence type="ECO:0000256" key="1">
    <source>
        <dbReference type="ARBA" id="ARBA00001974"/>
    </source>
</evidence>
<keyword evidence="4" id="KW-0274">FAD</keyword>
<dbReference type="Pfam" id="PF21274">
    <property type="entry name" value="Rng_hyd_C"/>
    <property type="match status" value="1"/>
</dbReference>
<dbReference type="InterPro" id="IPR036249">
    <property type="entry name" value="Thioredoxin-like_sf"/>
</dbReference>
<dbReference type="PRINTS" id="PR00420">
    <property type="entry name" value="RNGMNOXGNASE"/>
</dbReference>
<dbReference type="GO" id="GO:0016709">
    <property type="term" value="F:oxidoreductase activity, acting on paired donors, with incorporation or reduction of molecular oxygen, NAD(P)H as one donor, and incorporation of one atom of oxygen"/>
    <property type="evidence" value="ECO:0007669"/>
    <property type="project" value="UniProtKB-ARBA"/>
</dbReference>
<accession>A0AA37HH14</accession>
<reference evidence="6" key="1">
    <citation type="journal article" date="2016" name="Front. Microbiol.">
        <title>Genome Sequence of the Piezophilic, Mesophilic Sulfate-Reducing Bacterium Desulfovibrio indicus J2T.</title>
        <authorList>
            <person name="Cao J."/>
            <person name="Maignien L."/>
            <person name="Shao Z."/>
            <person name="Alain K."/>
            <person name="Jebbar M."/>
        </authorList>
    </citation>
    <scope>NUCLEOTIDE SEQUENCE</scope>
    <source>
        <strain evidence="6">JCM 32048</strain>
    </source>
</reference>
<keyword evidence="3" id="KW-0285">Flavoprotein</keyword>
<protein>
    <submittedName>
        <fullName evidence="6">Pentachlorophenol 4-monooxygenase</fullName>
    </submittedName>
</protein>
<keyword evidence="7" id="KW-1185">Reference proteome</keyword>
<dbReference type="PANTHER" id="PTHR43004:SF19">
    <property type="entry name" value="BINDING MONOOXYGENASE, PUTATIVE (JCVI)-RELATED"/>
    <property type="match status" value="1"/>
</dbReference>
<dbReference type="SUPFAM" id="SSF51905">
    <property type="entry name" value="FAD/NAD(P)-binding domain"/>
    <property type="match status" value="1"/>
</dbReference>
<evidence type="ECO:0000256" key="3">
    <source>
        <dbReference type="ARBA" id="ARBA00022630"/>
    </source>
</evidence>
<dbReference type="Gene3D" id="3.40.30.120">
    <property type="match status" value="1"/>
</dbReference>
<dbReference type="RefSeq" id="WP_238193008.1">
    <property type="nucleotide sequence ID" value="NZ_BPQJ01000043.1"/>
</dbReference>
<evidence type="ECO:0000259" key="5">
    <source>
        <dbReference type="Pfam" id="PF01494"/>
    </source>
</evidence>
<dbReference type="Proteomes" id="UP001055286">
    <property type="component" value="Unassembled WGS sequence"/>
</dbReference>
<dbReference type="AlphaFoldDB" id="A0AA37HH14"/>
<dbReference type="Pfam" id="PF01494">
    <property type="entry name" value="FAD_binding_3"/>
    <property type="match status" value="1"/>
</dbReference>
<dbReference type="InterPro" id="IPR050641">
    <property type="entry name" value="RIFMO-like"/>
</dbReference>
<gene>
    <name evidence="6" type="primary">pcpB</name>
    <name evidence="6" type="ORF">MPEAHAMD_5807</name>
</gene>
<evidence type="ECO:0000313" key="6">
    <source>
        <dbReference type="EMBL" id="GJD65612.1"/>
    </source>
</evidence>